<keyword evidence="1" id="KW-0472">Membrane</keyword>
<reference evidence="2 3" key="1">
    <citation type="journal article" date="2018" name="BMC Genomics">
        <title>Genomic comparison of Trypanosoma conorhini and Trypanosoma rangeli to Trypanosoma cruzi strains of high and low virulence.</title>
        <authorList>
            <person name="Bradwell K.R."/>
            <person name="Koparde V.N."/>
            <person name="Matveyev A.V."/>
            <person name="Serrano M.G."/>
            <person name="Alves J.M."/>
            <person name="Parikh H."/>
            <person name="Huang B."/>
            <person name="Lee V."/>
            <person name="Espinosa-Alvarez O."/>
            <person name="Ortiz P.A."/>
            <person name="Costa-Martins A.G."/>
            <person name="Teixeira M.M."/>
            <person name="Buck G.A."/>
        </authorList>
    </citation>
    <scope>NUCLEOTIDE SEQUENCE [LARGE SCALE GENOMIC DNA]</scope>
    <source>
        <strain evidence="2 3">AM80</strain>
    </source>
</reference>
<evidence type="ECO:0000313" key="2">
    <source>
        <dbReference type="EMBL" id="RNF05755.1"/>
    </source>
</evidence>
<keyword evidence="1" id="KW-0812">Transmembrane</keyword>
<dbReference type="GeneID" id="40328312"/>
<evidence type="ECO:0000313" key="3">
    <source>
        <dbReference type="Proteomes" id="UP000283634"/>
    </source>
</evidence>
<dbReference type="OrthoDB" id="265668at2759"/>
<comment type="caution">
    <text evidence="2">The sequence shown here is derived from an EMBL/GenBank/DDBJ whole genome shotgun (WGS) entry which is preliminary data.</text>
</comment>
<dbReference type="EMBL" id="MKGL01000126">
    <property type="protein sequence ID" value="RNF05755.1"/>
    <property type="molecule type" value="Genomic_DNA"/>
</dbReference>
<name>A0A3R7KG12_TRYRA</name>
<organism evidence="2 3">
    <name type="scientific">Trypanosoma rangeli</name>
    <dbReference type="NCBI Taxonomy" id="5698"/>
    <lineage>
        <taxon>Eukaryota</taxon>
        <taxon>Discoba</taxon>
        <taxon>Euglenozoa</taxon>
        <taxon>Kinetoplastea</taxon>
        <taxon>Metakinetoplastina</taxon>
        <taxon>Trypanosomatida</taxon>
        <taxon>Trypanosomatidae</taxon>
        <taxon>Trypanosoma</taxon>
        <taxon>Herpetosoma</taxon>
    </lineage>
</organism>
<dbReference type="Proteomes" id="UP000283634">
    <property type="component" value="Unassembled WGS sequence"/>
</dbReference>
<dbReference type="AlphaFoldDB" id="A0A3R7KG12"/>
<dbReference type="RefSeq" id="XP_029238865.1">
    <property type="nucleotide sequence ID" value="XM_029381312.1"/>
</dbReference>
<sequence length="186" mass="19791">MRLLPSTACARSGARQLSLPLLPSCRRCYMQGGAASSARENSHRQQGFYSLGEYLQRLPRGIRDLLLWSPAIAAAYFILYKQAVYFLPSVRQRLLIRPLTTAPTPGGSGTDPVHRSGGVQVYRDDASGAVANGQLITLVDNGQLAAVPAPPPPIPPFSTGTGMDAKPLQVVRDAETGKVSGYTAVG</sequence>
<evidence type="ECO:0000256" key="1">
    <source>
        <dbReference type="SAM" id="Phobius"/>
    </source>
</evidence>
<feature type="transmembrane region" description="Helical" evidence="1">
    <location>
        <begin position="65"/>
        <end position="87"/>
    </location>
</feature>
<accession>A0A3R7KG12</accession>
<keyword evidence="3" id="KW-1185">Reference proteome</keyword>
<gene>
    <name evidence="2" type="ORF">TraAM80_04379</name>
</gene>
<dbReference type="OMA" id="MEFCAYV"/>
<protein>
    <submittedName>
        <fullName evidence="2">Uncharacterized protein</fullName>
    </submittedName>
</protein>
<proteinExistence type="predicted"/>
<keyword evidence="1" id="KW-1133">Transmembrane helix</keyword>